<dbReference type="AlphaFoldDB" id="A0A9K3PH93"/>
<protein>
    <submittedName>
        <fullName evidence="1">Uncharacterized protein</fullName>
    </submittedName>
</protein>
<organism evidence="1 2">
    <name type="scientific">Nitzschia inconspicua</name>
    <dbReference type="NCBI Taxonomy" id="303405"/>
    <lineage>
        <taxon>Eukaryota</taxon>
        <taxon>Sar</taxon>
        <taxon>Stramenopiles</taxon>
        <taxon>Ochrophyta</taxon>
        <taxon>Bacillariophyta</taxon>
        <taxon>Bacillariophyceae</taxon>
        <taxon>Bacillariophycidae</taxon>
        <taxon>Bacillariales</taxon>
        <taxon>Bacillariaceae</taxon>
        <taxon>Nitzschia</taxon>
    </lineage>
</organism>
<accession>A0A9K3PH93</accession>
<evidence type="ECO:0000313" key="2">
    <source>
        <dbReference type="Proteomes" id="UP000693970"/>
    </source>
</evidence>
<proteinExistence type="predicted"/>
<sequence>MSGEEKELAKQCVKLLFSTSSTAALLGSRSATRLTYQADQISHLSRVLVDLEGLLLQATAKDRQKLLKLNRDDVDSAAKTATGIDYPPKHRGLVLLQFNMPTPASMIKATN</sequence>
<keyword evidence="2" id="KW-1185">Reference proteome</keyword>
<dbReference type="Proteomes" id="UP000693970">
    <property type="component" value="Unassembled WGS sequence"/>
</dbReference>
<evidence type="ECO:0000313" key="1">
    <source>
        <dbReference type="EMBL" id="KAG7347622.1"/>
    </source>
</evidence>
<dbReference type="EMBL" id="JAGRRH010000020">
    <property type="protein sequence ID" value="KAG7347622.1"/>
    <property type="molecule type" value="Genomic_DNA"/>
</dbReference>
<reference evidence="1" key="2">
    <citation type="submission" date="2021-04" db="EMBL/GenBank/DDBJ databases">
        <authorList>
            <person name="Podell S."/>
        </authorList>
    </citation>
    <scope>NUCLEOTIDE SEQUENCE</scope>
    <source>
        <strain evidence="1">Hildebrandi</strain>
    </source>
</reference>
<name>A0A9K3PH93_9STRA</name>
<gene>
    <name evidence="1" type="ORF">IV203_016327</name>
</gene>
<reference evidence="1" key="1">
    <citation type="journal article" date="2021" name="Sci. Rep.">
        <title>Diploid genomic architecture of Nitzschia inconspicua, an elite biomass production diatom.</title>
        <authorList>
            <person name="Oliver A."/>
            <person name="Podell S."/>
            <person name="Pinowska A."/>
            <person name="Traller J.C."/>
            <person name="Smith S.R."/>
            <person name="McClure R."/>
            <person name="Beliaev A."/>
            <person name="Bohutskyi P."/>
            <person name="Hill E.A."/>
            <person name="Rabines A."/>
            <person name="Zheng H."/>
            <person name="Allen L.Z."/>
            <person name="Kuo A."/>
            <person name="Grigoriev I.V."/>
            <person name="Allen A.E."/>
            <person name="Hazlebeck D."/>
            <person name="Allen E.E."/>
        </authorList>
    </citation>
    <scope>NUCLEOTIDE SEQUENCE</scope>
    <source>
        <strain evidence="1">Hildebrandi</strain>
    </source>
</reference>
<comment type="caution">
    <text evidence="1">The sequence shown here is derived from an EMBL/GenBank/DDBJ whole genome shotgun (WGS) entry which is preliminary data.</text>
</comment>